<dbReference type="Pfam" id="PF00583">
    <property type="entry name" value="Acetyltransf_1"/>
    <property type="match status" value="1"/>
</dbReference>
<dbReference type="InterPro" id="IPR016181">
    <property type="entry name" value="Acyl_CoA_acyltransferase"/>
</dbReference>
<dbReference type="KEGG" id="arep:ID810_01545"/>
<name>A0A7T0LL03_9ACTO</name>
<dbReference type="Gene3D" id="3.40.630.30">
    <property type="match status" value="1"/>
</dbReference>
<keyword evidence="3" id="KW-1185">Reference proteome</keyword>
<feature type="domain" description="N-acetyltransferase" evidence="1">
    <location>
        <begin position="8"/>
        <end position="140"/>
    </location>
</feature>
<dbReference type="InterPro" id="IPR053144">
    <property type="entry name" value="Acetyltransferase_Butenolide"/>
</dbReference>
<dbReference type="InterPro" id="IPR000182">
    <property type="entry name" value="GNAT_dom"/>
</dbReference>
<dbReference type="Proteomes" id="UP000594637">
    <property type="component" value="Chromosome"/>
</dbReference>
<dbReference type="CDD" id="cd04301">
    <property type="entry name" value="NAT_SF"/>
    <property type="match status" value="1"/>
</dbReference>
<sequence length="144" mass="15962">MESHQRPFVSTDLSMIDLDVVHRWLSSDAYWALGRTREAVQQAADHSLNFGVFDGQGALRGYGRAITDYTNVALLDDIYVEPSARGRGYGLLLAQGIVDVLAPFGLQRIMLATRHAHGLYEKVGFTPLDKPDHWMVLQPPAPTA</sequence>
<dbReference type="EMBL" id="CP063989">
    <property type="protein sequence ID" value="QPL05701.1"/>
    <property type="molecule type" value="Genomic_DNA"/>
</dbReference>
<dbReference type="PANTHER" id="PTHR43233:SF1">
    <property type="entry name" value="FAMILY N-ACETYLTRANSFERASE, PUTATIVE (AFU_ORTHOLOGUE AFUA_6G03350)-RELATED"/>
    <property type="match status" value="1"/>
</dbReference>
<proteinExistence type="predicted"/>
<dbReference type="PANTHER" id="PTHR43233">
    <property type="entry name" value="FAMILY N-ACETYLTRANSFERASE, PUTATIVE (AFU_ORTHOLOGUE AFUA_6G03350)-RELATED"/>
    <property type="match status" value="1"/>
</dbReference>
<evidence type="ECO:0000259" key="1">
    <source>
        <dbReference type="PROSITE" id="PS51186"/>
    </source>
</evidence>
<protein>
    <submittedName>
        <fullName evidence="2">GNAT family N-acetyltransferase</fullName>
    </submittedName>
</protein>
<evidence type="ECO:0000313" key="2">
    <source>
        <dbReference type="EMBL" id="QPL05701.1"/>
    </source>
</evidence>
<dbReference type="GO" id="GO:0016747">
    <property type="term" value="F:acyltransferase activity, transferring groups other than amino-acyl groups"/>
    <property type="evidence" value="ECO:0007669"/>
    <property type="project" value="InterPro"/>
</dbReference>
<evidence type="ECO:0000313" key="3">
    <source>
        <dbReference type="Proteomes" id="UP000594637"/>
    </source>
</evidence>
<keyword evidence="2" id="KW-0808">Transferase</keyword>
<gene>
    <name evidence="2" type="ORF">ID810_01545</name>
</gene>
<dbReference type="AlphaFoldDB" id="A0A7T0LL03"/>
<organism evidence="2 3">
    <name type="scientific">Actinomyces respiraculi</name>
    <dbReference type="NCBI Taxonomy" id="2744574"/>
    <lineage>
        <taxon>Bacteria</taxon>
        <taxon>Bacillati</taxon>
        <taxon>Actinomycetota</taxon>
        <taxon>Actinomycetes</taxon>
        <taxon>Actinomycetales</taxon>
        <taxon>Actinomycetaceae</taxon>
        <taxon>Actinomyces</taxon>
    </lineage>
</organism>
<accession>A0A7T0LL03</accession>
<dbReference type="PROSITE" id="PS51186">
    <property type="entry name" value="GNAT"/>
    <property type="match status" value="1"/>
</dbReference>
<reference evidence="2 3" key="1">
    <citation type="submission" date="2020-11" db="EMBL/GenBank/DDBJ databases">
        <title>Actinomyces sp. ZJ750.</title>
        <authorList>
            <person name="Zhou J."/>
        </authorList>
    </citation>
    <scope>NUCLEOTIDE SEQUENCE [LARGE SCALE GENOMIC DNA]</scope>
    <source>
        <strain evidence="2 3">ZJ750</strain>
    </source>
</reference>
<dbReference type="SUPFAM" id="SSF55729">
    <property type="entry name" value="Acyl-CoA N-acyltransferases (Nat)"/>
    <property type="match status" value="1"/>
</dbReference>